<dbReference type="Proteomes" id="UP001108240">
    <property type="component" value="Unplaced"/>
</dbReference>
<evidence type="ECO:0000313" key="2">
    <source>
        <dbReference type="Ensembl" id="ENSCCRP00000161954.1"/>
    </source>
</evidence>
<accession>A0A9J8BVL1</accession>
<keyword evidence="1" id="KW-0732">Signal</keyword>
<evidence type="ECO:0000313" key="3">
    <source>
        <dbReference type="Proteomes" id="UP001108240"/>
    </source>
</evidence>
<feature type="signal peptide" evidence="1">
    <location>
        <begin position="1"/>
        <end position="22"/>
    </location>
</feature>
<feature type="chain" id="PRO_5039896815" evidence="1">
    <location>
        <begin position="23"/>
        <end position="110"/>
    </location>
</feature>
<name>A0A9J8BVL1_CYPCA</name>
<reference evidence="2" key="2">
    <citation type="submission" date="2025-09" db="UniProtKB">
        <authorList>
            <consortium name="Ensembl"/>
        </authorList>
    </citation>
    <scope>IDENTIFICATION</scope>
</reference>
<sequence>MNFQVLLLVFTVVIATNINCQAQPQLGDSNKSPMVKRHVISRQQGKTCNCIGRRNALEQNYCPCELQRQYRMLSKEQKDVCLKKRISTFKKCQQLTGGNRKEKKGISMPI</sequence>
<proteinExistence type="predicted"/>
<organism evidence="2 3">
    <name type="scientific">Cyprinus carpio carpio</name>
    <dbReference type="NCBI Taxonomy" id="630221"/>
    <lineage>
        <taxon>Eukaryota</taxon>
        <taxon>Metazoa</taxon>
        <taxon>Chordata</taxon>
        <taxon>Craniata</taxon>
        <taxon>Vertebrata</taxon>
        <taxon>Euteleostomi</taxon>
        <taxon>Actinopterygii</taxon>
        <taxon>Neopterygii</taxon>
        <taxon>Teleostei</taxon>
        <taxon>Ostariophysi</taxon>
        <taxon>Cypriniformes</taxon>
        <taxon>Cyprinidae</taxon>
        <taxon>Cyprininae</taxon>
        <taxon>Cyprinus</taxon>
    </lineage>
</organism>
<keyword evidence="3" id="KW-1185">Reference proteome</keyword>
<protein>
    <submittedName>
        <fullName evidence="2">Zgc:158701</fullName>
    </submittedName>
</protein>
<reference evidence="2" key="1">
    <citation type="submission" date="2025-08" db="UniProtKB">
        <authorList>
            <consortium name="Ensembl"/>
        </authorList>
    </citation>
    <scope>IDENTIFICATION</scope>
</reference>
<dbReference type="AlphaFoldDB" id="A0A9J8BVL1"/>
<dbReference type="OMA" id="CEARPQE"/>
<dbReference type="Ensembl" id="ENSCCRT00000141173.1">
    <property type="protein sequence ID" value="ENSCCRP00000161954.1"/>
    <property type="gene ID" value="ENSCCRG00000074123.1"/>
</dbReference>
<evidence type="ECO:0000256" key="1">
    <source>
        <dbReference type="SAM" id="SignalP"/>
    </source>
</evidence>
<dbReference type="GeneTree" id="ENSGT01060000253583"/>